<accession>A0A2T7PQZ7</accession>
<feature type="transmembrane region" description="Helical" evidence="5">
    <location>
        <begin position="177"/>
        <end position="197"/>
    </location>
</feature>
<dbReference type="CDD" id="cd10428">
    <property type="entry name" value="LFG_like"/>
    <property type="match status" value="1"/>
</dbReference>
<protein>
    <submittedName>
        <fullName evidence="7">Uncharacterized protein</fullName>
    </submittedName>
</protein>
<evidence type="ECO:0000313" key="7">
    <source>
        <dbReference type="EMBL" id="PVD35856.1"/>
    </source>
</evidence>
<keyword evidence="4 5" id="KW-0472">Membrane</keyword>
<keyword evidence="8" id="KW-1185">Reference proteome</keyword>
<keyword evidence="2 5" id="KW-0812">Transmembrane</keyword>
<proteinExistence type="inferred from homology"/>
<sequence>MSAPPTYDQATAHPSQPGFDGKAYGYNQPAPAAYGYNQGQYSYDQEPQINPSSAPANSHSEEMGVAVAGFNPSSFSDKAVRRGFIKKVYLILTAQVLVTVAFICFFIFVIPVKNWVRTDGLWFYICAYCTFLITYFVLVCCPSVRRKSPGNFICLIVFTIAFSYMAGTISSFHDTKIVLLAMGITAAVCISISIFAIQTKIDFTLCSGLLFVLVMVLFFFGWACMISYYAWGHGAILNAVYAGLGALVFALFLIYDTQMIMGGRKIELSPEEYIYGALQLYIDVVYIFLFLLSLMGKSN</sequence>
<reference evidence="7 8" key="1">
    <citation type="submission" date="2018-04" db="EMBL/GenBank/DDBJ databases">
        <title>The genome of golden apple snail Pomacea canaliculata provides insight into stress tolerance and invasive adaptation.</title>
        <authorList>
            <person name="Liu C."/>
            <person name="Liu B."/>
            <person name="Ren Y."/>
            <person name="Zhang Y."/>
            <person name="Wang H."/>
            <person name="Li S."/>
            <person name="Jiang F."/>
            <person name="Yin L."/>
            <person name="Zhang G."/>
            <person name="Qian W."/>
            <person name="Fan W."/>
        </authorList>
    </citation>
    <scope>NUCLEOTIDE SEQUENCE [LARGE SCALE GENOMIC DNA]</scope>
    <source>
        <strain evidence="7">SZHN2017</strain>
        <tissue evidence="7">Muscle</tissue>
    </source>
</reference>
<evidence type="ECO:0000313" key="8">
    <source>
        <dbReference type="Proteomes" id="UP000245119"/>
    </source>
</evidence>
<evidence type="ECO:0000256" key="5">
    <source>
        <dbReference type="RuleBase" id="RU004379"/>
    </source>
</evidence>
<gene>
    <name evidence="7" type="ORF">C0Q70_02825</name>
</gene>
<dbReference type="OrthoDB" id="7933078at2759"/>
<comment type="similarity">
    <text evidence="5">Belongs to the BI1 family.</text>
</comment>
<feature type="transmembrane region" description="Helical" evidence="5">
    <location>
        <begin position="236"/>
        <end position="255"/>
    </location>
</feature>
<dbReference type="Pfam" id="PF01027">
    <property type="entry name" value="Bax1-I"/>
    <property type="match status" value="1"/>
</dbReference>
<organism evidence="7 8">
    <name type="scientific">Pomacea canaliculata</name>
    <name type="common">Golden apple snail</name>
    <dbReference type="NCBI Taxonomy" id="400727"/>
    <lineage>
        <taxon>Eukaryota</taxon>
        <taxon>Metazoa</taxon>
        <taxon>Spiralia</taxon>
        <taxon>Lophotrochozoa</taxon>
        <taxon>Mollusca</taxon>
        <taxon>Gastropoda</taxon>
        <taxon>Caenogastropoda</taxon>
        <taxon>Architaenioglossa</taxon>
        <taxon>Ampullarioidea</taxon>
        <taxon>Ampullariidae</taxon>
        <taxon>Pomacea</taxon>
    </lineage>
</organism>
<feature type="transmembrane region" description="Helical" evidence="5">
    <location>
        <begin position="209"/>
        <end position="230"/>
    </location>
</feature>
<evidence type="ECO:0000256" key="1">
    <source>
        <dbReference type="ARBA" id="ARBA00004141"/>
    </source>
</evidence>
<dbReference type="AlphaFoldDB" id="A0A2T7PQZ7"/>
<comment type="caution">
    <text evidence="7">The sequence shown here is derived from an EMBL/GenBank/DDBJ whole genome shotgun (WGS) entry which is preliminary data.</text>
</comment>
<dbReference type="PANTHER" id="PTHR23291">
    <property type="entry name" value="BAX INHIBITOR-RELATED"/>
    <property type="match status" value="1"/>
</dbReference>
<dbReference type="GO" id="GO:2001234">
    <property type="term" value="P:negative regulation of apoptotic signaling pathway"/>
    <property type="evidence" value="ECO:0007669"/>
    <property type="project" value="TreeGrafter"/>
</dbReference>
<feature type="transmembrane region" description="Helical" evidence="5">
    <location>
        <begin position="88"/>
        <end position="109"/>
    </location>
</feature>
<dbReference type="GO" id="GO:0005783">
    <property type="term" value="C:endoplasmic reticulum"/>
    <property type="evidence" value="ECO:0007669"/>
    <property type="project" value="TreeGrafter"/>
</dbReference>
<dbReference type="GO" id="GO:0005794">
    <property type="term" value="C:Golgi apparatus"/>
    <property type="evidence" value="ECO:0007669"/>
    <property type="project" value="TreeGrafter"/>
</dbReference>
<dbReference type="PANTHER" id="PTHR23291:SF127">
    <property type="entry name" value="PROTEIN LIFEGUARD 1-LIKE"/>
    <property type="match status" value="1"/>
</dbReference>
<name>A0A2T7PQZ7_POMCA</name>
<evidence type="ECO:0000256" key="2">
    <source>
        <dbReference type="ARBA" id="ARBA00022692"/>
    </source>
</evidence>
<dbReference type="InterPro" id="IPR006214">
    <property type="entry name" value="Bax_inhibitor_1-related"/>
</dbReference>
<dbReference type="Proteomes" id="UP000245119">
    <property type="component" value="Linkage Group LG2"/>
</dbReference>
<evidence type="ECO:0000256" key="3">
    <source>
        <dbReference type="ARBA" id="ARBA00022989"/>
    </source>
</evidence>
<keyword evidence="3 5" id="KW-1133">Transmembrane helix</keyword>
<evidence type="ECO:0000256" key="4">
    <source>
        <dbReference type="ARBA" id="ARBA00023136"/>
    </source>
</evidence>
<feature type="transmembrane region" description="Helical" evidence="5">
    <location>
        <begin position="276"/>
        <end position="296"/>
    </location>
</feature>
<dbReference type="OMA" id="FTGWYVY"/>
<dbReference type="GO" id="GO:0016020">
    <property type="term" value="C:membrane"/>
    <property type="evidence" value="ECO:0007669"/>
    <property type="project" value="UniProtKB-SubCell"/>
</dbReference>
<feature type="region of interest" description="Disordered" evidence="6">
    <location>
        <begin position="1"/>
        <end position="26"/>
    </location>
</feature>
<feature type="transmembrane region" description="Helical" evidence="5">
    <location>
        <begin position="121"/>
        <end position="140"/>
    </location>
</feature>
<dbReference type="EMBL" id="PZQS01000002">
    <property type="protein sequence ID" value="PVD35856.1"/>
    <property type="molecule type" value="Genomic_DNA"/>
</dbReference>
<feature type="transmembrane region" description="Helical" evidence="5">
    <location>
        <begin position="152"/>
        <end position="171"/>
    </location>
</feature>
<evidence type="ECO:0000256" key="6">
    <source>
        <dbReference type="SAM" id="MobiDB-lite"/>
    </source>
</evidence>
<comment type="subcellular location">
    <subcellularLocation>
        <location evidence="1">Membrane</location>
        <topology evidence="1">Multi-pass membrane protein</topology>
    </subcellularLocation>
</comment>